<evidence type="ECO:0000313" key="5">
    <source>
        <dbReference type="Proteomes" id="UP000295345"/>
    </source>
</evidence>
<dbReference type="OrthoDB" id="9797528at2"/>
<feature type="domain" description="MmgE/PrpD N-terminal" evidence="2">
    <location>
        <begin position="7"/>
        <end position="246"/>
    </location>
</feature>
<dbReference type="RefSeq" id="WP_132821796.1">
    <property type="nucleotide sequence ID" value="NZ_SMKI01000575.1"/>
</dbReference>
<dbReference type="InterPro" id="IPR042188">
    <property type="entry name" value="MmgE/PrpD_sf_2"/>
</dbReference>
<dbReference type="InterPro" id="IPR045336">
    <property type="entry name" value="MmgE_PrpD_N"/>
</dbReference>
<gene>
    <name evidence="4" type="ORF">E1283_32715</name>
</gene>
<dbReference type="AlphaFoldDB" id="A0A4R4SL44"/>
<protein>
    <submittedName>
        <fullName evidence="4">MmgE/PrpD family protein</fullName>
    </submittedName>
</protein>
<dbReference type="InterPro" id="IPR005656">
    <property type="entry name" value="MmgE_PrpD"/>
</dbReference>
<dbReference type="PANTHER" id="PTHR16943">
    <property type="entry name" value="2-METHYLCITRATE DEHYDRATASE-RELATED"/>
    <property type="match status" value="1"/>
</dbReference>
<dbReference type="PANTHER" id="PTHR16943:SF8">
    <property type="entry name" value="2-METHYLCITRATE DEHYDRATASE"/>
    <property type="match status" value="1"/>
</dbReference>
<dbReference type="Pfam" id="PF03972">
    <property type="entry name" value="MmgE_PrpD_N"/>
    <property type="match status" value="1"/>
</dbReference>
<dbReference type="InterPro" id="IPR045337">
    <property type="entry name" value="MmgE_PrpD_C"/>
</dbReference>
<organism evidence="4 5">
    <name type="scientific">Streptomyces hainanensis</name>
    <dbReference type="NCBI Taxonomy" id="402648"/>
    <lineage>
        <taxon>Bacteria</taxon>
        <taxon>Bacillati</taxon>
        <taxon>Actinomycetota</taxon>
        <taxon>Actinomycetes</taxon>
        <taxon>Kitasatosporales</taxon>
        <taxon>Streptomycetaceae</taxon>
        <taxon>Streptomyces</taxon>
    </lineage>
</organism>
<dbReference type="SUPFAM" id="SSF103378">
    <property type="entry name" value="2-methylcitrate dehydratase PrpD"/>
    <property type="match status" value="1"/>
</dbReference>
<comment type="caution">
    <text evidence="4">The sequence shown here is derived from an EMBL/GenBank/DDBJ whole genome shotgun (WGS) entry which is preliminary data.</text>
</comment>
<evidence type="ECO:0000259" key="3">
    <source>
        <dbReference type="Pfam" id="PF19305"/>
    </source>
</evidence>
<accession>A0A4R4SL44</accession>
<evidence type="ECO:0000256" key="1">
    <source>
        <dbReference type="ARBA" id="ARBA00006174"/>
    </source>
</evidence>
<reference evidence="4 5" key="1">
    <citation type="submission" date="2019-03" db="EMBL/GenBank/DDBJ databases">
        <title>Draft genome sequences of novel Actinobacteria.</title>
        <authorList>
            <person name="Sahin N."/>
            <person name="Ay H."/>
            <person name="Saygin H."/>
        </authorList>
    </citation>
    <scope>NUCLEOTIDE SEQUENCE [LARGE SCALE GENOMIC DNA]</scope>
    <source>
        <strain evidence="4 5">DSM 41900</strain>
    </source>
</reference>
<dbReference type="Gene3D" id="1.10.4100.10">
    <property type="entry name" value="2-methylcitrate dehydratase PrpD"/>
    <property type="match status" value="2"/>
</dbReference>
<keyword evidence="5" id="KW-1185">Reference proteome</keyword>
<proteinExistence type="inferred from homology"/>
<dbReference type="GO" id="GO:0016829">
    <property type="term" value="F:lyase activity"/>
    <property type="evidence" value="ECO:0007669"/>
    <property type="project" value="InterPro"/>
</dbReference>
<dbReference type="InterPro" id="IPR042183">
    <property type="entry name" value="MmgE/PrpD_sf_1"/>
</dbReference>
<evidence type="ECO:0000313" key="4">
    <source>
        <dbReference type="EMBL" id="TDC63234.1"/>
    </source>
</evidence>
<dbReference type="InterPro" id="IPR036148">
    <property type="entry name" value="MmgE/PrpD_sf"/>
</dbReference>
<dbReference type="Pfam" id="PF19305">
    <property type="entry name" value="MmgE_PrpD_C"/>
    <property type="match status" value="1"/>
</dbReference>
<name>A0A4R4SL44_9ACTN</name>
<dbReference type="EMBL" id="SMKI01000575">
    <property type="protein sequence ID" value="TDC63234.1"/>
    <property type="molecule type" value="Genomic_DNA"/>
</dbReference>
<dbReference type="Proteomes" id="UP000295345">
    <property type="component" value="Unassembled WGS sequence"/>
</dbReference>
<sequence>MSAPLGRLAHLVVSHAGAPLPDDVREAARRTLYNVLATTVGAAREPATGVVVAATAEPGAGEALSPGRPERLRPLDAALLTGVAAHLDDYDDTHLSTVIHPGAVGLGALVGLAGLREDIAGAGADEVLTAFAWGVEAQLRLGVAISPEHYDAGWHITGTCGAVGAAVTAGLLLNLGAEELRVALEWAVEGGLGNREGFGSMTKPFHPGKAAVNGLRAAWDVATGSGTPGPGDSLTGPDGLVGRLARGAFDANALLDDVGRRWELLDNTFKPYPCGIVTHPAIEAAEALHAGLAERGGPDAVRAIRLVCHPLVPELTGNIQPVDGLQARFSTAHGVAAGLLRPRVDLAAYADAFVVSAPARRLRALVAFAPTEECARDAARIEVSLADGGVLTHEVTHARGSAARPLTAEELRAKARGLVDRVRAGGADALDAATRREGPGYLRGLLAAAAPDPAEAAEAAEEVEAADAGSAAVEFADHDAEEVALAHLLADVGALPADHPNVVAVRGLLDEGARLRRGVVADDERERVGAVAAELVAAGYRPAVAAAVAPCTAERLSAADAARAVAVALAVASRLAARLDVSVDHLPGFAAALATVAARRPTPGTALMAIGLAGTQATGVAGPADAPAVEARRARLAAADAVTSTALVDGGFTGPARPLTGRRGVLSLLARRAEPPLTGADLLDEPALGALLGRRAPA</sequence>
<evidence type="ECO:0000259" key="2">
    <source>
        <dbReference type="Pfam" id="PF03972"/>
    </source>
</evidence>
<comment type="similarity">
    <text evidence="1">Belongs to the PrpD family.</text>
</comment>
<feature type="domain" description="MmgE/PrpD C-terminal" evidence="3">
    <location>
        <begin position="272"/>
        <end position="423"/>
    </location>
</feature>
<dbReference type="Gene3D" id="3.30.1330.120">
    <property type="entry name" value="2-methylcitrate dehydratase PrpD"/>
    <property type="match status" value="1"/>
</dbReference>